<protein>
    <submittedName>
        <fullName evidence="1">Uncharacterized protein</fullName>
    </submittedName>
</protein>
<dbReference type="KEGG" id="pfd:PFDG_02966"/>
<reference evidence="2" key="2">
    <citation type="submission" date="2006-09" db="EMBL/GenBank/DDBJ databases">
        <title>The genome sequence of Plasmodium falciparum Dd2.</title>
        <authorList>
            <consortium name="The Broad Institute Genome Sequencing Platform"/>
            <person name="Birren B."/>
            <person name="Lander E."/>
            <person name="Galagan J."/>
            <person name="Nusbaum C."/>
            <person name="Devon K."/>
            <person name="Henn M."/>
            <person name="Jaffe D."/>
            <person name="Butler J."/>
            <person name="Alvarez P."/>
            <person name="Gnerre S."/>
            <person name="Grabherr M."/>
            <person name="Kleber M."/>
            <person name="Mauceli E."/>
            <person name="Brockman W."/>
            <person name="MacCallum I.A."/>
            <person name="Rounsley S."/>
            <person name="Young S."/>
            <person name="LaButti K."/>
            <person name="Pushparaj V."/>
            <person name="DeCaprio D."/>
            <person name="Crawford M."/>
            <person name="Koehrsen M."/>
            <person name="Engels R."/>
            <person name="Montgomery P."/>
            <person name="Pearson M."/>
            <person name="Howarth C."/>
            <person name="Larson L."/>
            <person name="Luoma S."/>
            <person name="White J."/>
            <person name="Kodira C."/>
            <person name="Zeng Q."/>
            <person name="O'Leary S."/>
            <person name="Yandava C."/>
            <person name="Alvarado L."/>
            <person name="Wirth D."/>
            <person name="Volkman S."/>
            <person name="Hartl D."/>
        </authorList>
    </citation>
    <scope>NUCLEOTIDE SEQUENCE [LARGE SCALE GENOMIC DNA]</scope>
</reference>
<dbReference type="OrthoDB" id="377448at2759"/>
<dbReference type="Proteomes" id="UP000054282">
    <property type="component" value="Unassembled WGS sequence"/>
</dbReference>
<name>A0A0L7M2R3_PLAF4</name>
<reference evidence="2" key="1">
    <citation type="submission" date="2006-09" db="EMBL/GenBank/DDBJ databases">
        <title>Annotation of Plasmodium falciparum Dd2.</title>
        <authorList>
            <consortium name="The Broad Institute Genome Sequencing Platform"/>
            <person name="Volkman S.K."/>
            <person name="Neafsey D.E."/>
            <person name="Dash A.P."/>
            <person name="Chitnis C.E."/>
            <person name="Hartl D.L."/>
            <person name="Young S.K."/>
            <person name="Zeng Q."/>
            <person name="Koehrsen M."/>
            <person name="Alvarado L."/>
            <person name="Berlin A."/>
            <person name="Borenstein D."/>
            <person name="Chapman S.B."/>
            <person name="Chen Z."/>
            <person name="Engels R."/>
            <person name="Freedman E."/>
            <person name="Gellesch M."/>
            <person name="Goldberg J."/>
            <person name="Griggs A."/>
            <person name="Gujja S."/>
            <person name="Heilman E.R."/>
            <person name="Heiman D.I."/>
            <person name="Howarth C."/>
            <person name="Jen D."/>
            <person name="Larson L."/>
            <person name="Mehta T."/>
            <person name="Neiman D."/>
            <person name="Park D."/>
            <person name="Pearson M."/>
            <person name="Roberts A."/>
            <person name="Saif S."/>
            <person name="Shea T."/>
            <person name="Shenoy N."/>
            <person name="Sisk P."/>
            <person name="Stolte C."/>
            <person name="Sykes S."/>
            <person name="Walk T."/>
            <person name="White J."/>
            <person name="Yandava C."/>
            <person name="Haas B."/>
            <person name="Henn M.R."/>
            <person name="Nusbaum C."/>
            <person name="Birren B."/>
        </authorList>
    </citation>
    <scope>NUCLEOTIDE SEQUENCE [LARGE SCALE GENOMIC DNA]</scope>
</reference>
<accession>A0A0L7M2R3</accession>
<organism evidence="1 2">
    <name type="scientific">Plasmodium falciparum (isolate Dd2)</name>
    <dbReference type="NCBI Taxonomy" id="57267"/>
    <lineage>
        <taxon>Eukaryota</taxon>
        <taxon>Sar</taxon>
        <taxon>Alveolata</taxon>
        <taxon>Apicomplexa</taxon>
        <taxon>Aconoidasida</taxon>
        <taxon>Haemosporida</taxon>
        <taxon>Plasmodiidae</taxon>
        <taxon>Plasmodium</taxon>
        <taxon>Plasmodium (Laverania)</taxon>
    </lineage>
</organism>
<proteinExistence type="predicted"/>
<dbReference type="EMBL" id="DS016452">
    <property type="protein sequence ID" value="KOB87103.1"/>
    <property type="molecule type" value="Genomic_DNA"/>
</dbReference>
<dbReference type="AlphaFoldDB" id="A0A0L7M2R3"/>
<sequence length="302" mass="37018">MTIRTLFKKSTSSNNHVFNSTRNTTNIFLIPKKYEDIQIMLNILNDNYSNFSNMHDYNISDFYFNLYHNSIHKGINIKLFVTKMDNLVSVNGLSNNKNNNLDINTKNIYKQNNILKEEKKNNYEDYTNNSIQYDKIRDDMYYNNNLFKIKNLFFLKSFFSHIHNNVDILPPIVHLSNLLKFCKNIHSIYKYRQTNEYVFIKNSVNIYNNVCYSLNYFDFLYYYINNKNKLENMDKALKNHFVNFFLLKRKQYEKKFIKHNKELKLNYYHNNIKKLKKYFDEQYLYMYYNTYNNYNKKKQKIK</sequence>
<evidence type="ECO:0000313" key="1">
    <source>
        <dbReference type="EMBL" id="KOB87103.1"/>
    </source>
</evidence>
<evidence type="ECO:0000313" key="2">
    <source>
        <dbReference type="Proteomes" id="UP000054282"/>
    </source>
</evidence>
<gene>
    <name evidence="1" type="ORF">PFDG_02966</name>
</gene>